<name>A0A1I4JHA5_METOL</name>
<dbReference type="EMBL" id="FOTL01000025">
    <property type="protein sequence ID" value="SFL65949.1"/>
    <property type="molecule type" value="Genomic_DNA"/>
</dbReference>
<organism evidence="1 2">
    <name type="scientific">Methanobrevibacter olleyae</name>
    <dbReference type="NCBI Taxonomy" id="294671"/>
    <lineage>
        <taxon>Archaea</taxon>
        <taxon>Methanobacteriati</taxon>
        <taxon>Methanobacteriota</taxon>
        <taxon>Methanomada group</taxon>
        <taxon>Methanobacteria</taxon>
        <taxon>Methanobacteriales</taxon>
        <taxon>Methanobacteriaceae</taxon>
        <taxon>Methanobrevibacter</taxon>
    </lineage>
</organism>
<dbReference type="Proteomes" id="UP000183442">
    <property type="component" value="Unassembled WGS sequence"/>
</dbReference>
<reference evidence="2" key="1">
    <citation type="submission" date="2016-10" db="EMBL/GenBank/DDBJ databases">
        <authorList>
            <person name="Varghese N."/>
        </authorList>
    </citation>
    <scope>NUCLEOTIDE SEQUENCE [LARGE SCALE GENOMIC DNA]</scope>
    <source>
        <strain evidence="2">DSM 16632</strain>
    </source>
</reference>
<protein>
    <submittedName>
        <fullName evidence="1">Uncharacterized protein</fullName>
    </submittedName>
</protein>
<accession>A0A1I4JHA5</accession>
<proteinExistence type="predicted"/>
<evidence type="ECO:0000313" key="1">
    <source>
        <dbReference type="EMBL" id="SFL65949.1"/>
    </source>
</evidence>
<dbReference type="AlphaFoldDB" id="A0A1I4JHA5"/>
<sequence length="134" mass="15967">MELIKVTRLDIDLIKNLPPKILAELITFEEVIPDGIMSVICEFNSFYKKERHNFLNYRPDLLEKMYHARNKRKRLAEKEEGDSVVNNINLENEEEIQFIKDYPQFKPLIESIICRDENREIVNVIPIDEYLAEN</sequence>
<gene>
    <name evidence="1" type="ORF">SAMN02910297_01449</name>
</gene>
<evidence type="ECO:0000313" key="2">
    <source>
        <dbReference type="Proteomes" id="UP000183442"/>
    </source>
</evidence>
<dbReference type="RefSeq" id="WP_074798728.1">
    <property type="nucleotide sequence ID" value="NZ_FOTL01000025.1"/>
</dbReference>